<dbReference type="PROSITE" id="PS50888">
    <property type="entry name" value="BHLH"/>
    <property type="match status" value="1"/>
</dbReference>
<dbReference type="GO" id="GO:0046983">
    <property type="term" value="F:protein dimerization activity"/>
    <property type="evidence" value="ECO:0007669"/>
    <property type="project" value="InterPro"/>
</dbReference>
<evidence type="ECO:0000259" key="1">
    <source>
        <dbReference type="PROSITE" id="PS50888"/>
    </source>
</evidence>
<organism evidence="2 3">
    <name type="scientific">Desmophyllum pertusum</name>
    <dbReference type="NCBI Taxonomy" id="174260"/>
    <lineage>
        <taxon>Eukaryota</taxon>
        <taxon>Metazoa</taxon>
        <taxon>Cnidaria</taxon>
        <taxon>Anthozoa</taxon>
        <taxon>Hexacorallia</taxon>
        <taxon>Scleractinia</taxon>
        <taxon>Caryophylliina</taxon>
        <taxon>Caryophylliidae</taxon>
        <taxon>Desmophyllum</taxon>
    </lineage>
</organism>
<accession>A0A9W9YKE6</accession>
<gene>
    <name evidence="2" type="ORF">OS493_029443</name>
</gene>
<dbReference type="EMBL" id="MU827331">
    <property type="protein sequence ID" value="KAJ7354886.1"/>
    <property type="molecule type" value="Genomic_DNA"/>
</dbReference>
<comment type="caution">
    <text evidence="2">The sequence shown here is derived from an EMBL/GenBank/DDBJ whole genome shotgun (WGS) entry which is preliminary data.</text>
</comment>
<reference evidence="2" key="1">
    <citation type="submission" date="2023-01" db="EMBL/GenBank/DDBJ databases">
        <title>Genome assembly of the deep-sea coral Lophelia pertusa.</title>
        <authorList>
            <person name="Herrera S."/>
            <person name="Cordes E."/>
        </authorList>
    </citation>
    <scope>NUCLEOTIDE SEQUENCE</scope>
    <source>
        <strain evidence="2">USNM1676648</strain>
        <tissue evidence="2">Polyp</tissue>
    </source>
</reference>
<feature type="domain" description="BHLH" evidence="1">
    <location>
        <begin position="10"/>
        <end position="63"/>
    </location>
</feature>
<name>A0A9W9YKE6_9CNID</name>
<sequence length="195" mass="22820">MKFAVIHSVDKKVNKSLQDRLRRERISKSVEALRDLVLGPSIEHAKIGKADILKLTIQYIRRQKEGMETKMEDHTESIGTYRRSREPDVKILGNNYLNKQSVCSTKEQVQTKGKKFNMLEKEVRSENAKTHYYDENYATTNLLPSQSQNRPSRSLVFRNTSNEPRNGGAQKRTALREINFNIKQEKNEQTIWRPW</sequence>
<protein>
    <recommendedName>
        <fullName evidence="1">BHLH domain-containing protein</fullName>
    </recommendedName>
</protein>
<evidence type="ECO:0000313" key="2">
    <source>
        <dbReference type="EMBL" id="KAJ7354886.1"/>
    </source>
</evidence>
<dbReference type="SMART" id="SM00353">
    <property type="entry name" value="HLH"/>
    <property type="match status" value="1"/>
</dbReference>
<proteinExistence type="predicted"/>
<evidence type="ECO:0000313" key="3">
    <source>
        <dbReference type="Proteomes" id="UP001163046"/>
    </source>
</evidence>
<dbReference type="InterPro" id="IPR011598">
    <property type="entry name" value="bHLH_dom"/>
</dbReference>
<dbReference type="Pfam" id="PF00010">
    <property type="entry name" value="HLH"/>
    <property type="match status" value="1"/>
</dbReference>
<dbReference type="Proteomes" id="UP001163046">
    <property type="component" value="Unassembled WGS sequence"/>
</dbReference>
<dbReference type="Gene3D" id="4.10.280.10">
    <property type="entry name" value="Helix-loop-helix DNA-binding domain"/>
    <property type="match status" value="1"/>
</dbReference>
<dbReference type="OrthoDB" id="6085656at2759"/>
<keyword evidence="3" id="KW-1185">Reference proteome</keyword>
<dbReference type="SUPFAM" id="SSF47459">
    <property type="entry name" value="HLH, helix-loop-helix DNA-binding domain"/>
    <property type="match status" value="1"/>
</dbReference>
<dbReference type="InterPro" id="IPR036638">
    <property type="entry name" value="HLH_DNA-bd_sf"/>
</dbReference>
<dbReference type="AlphaFoldDB" id="A0A9W9YKE6"/>